<accession>A0A1R2C2E2</accession>
<sequence length="132" mass="15108">MYNRLVSFSVEHPQLEFSPRDAQFGKKKAPIWKNLGSPALMLGSVHIFSPTNSPVSSPLSHLSRMRSPHSELPHQKPIQPSRPMHELFRNFPRYTRANPKYTPSNPIVESFTPRRRMGDLATHIILNRKSIG</sequence>
<evidence type="ECO:0000256" key="1">
    <source>
        <dbReference type="SAM" id="MobiDB-lite"/>
    </source>
</evidence>
<comment type="caution">
    <text evidence="2">The sequence shown here is derived from an EMBL/GenBank/DDBJ whole genome shotgun (WGS) entry which is preliminary data.</text>
</comment>
<reference evidence="2 3" key="1">
    <citation type="submission" date="2016-11" db="EMBL/GenBank/DDBJ databases">
        <title>The macronuclear genome of Stentor coeruleus: a giant cell with tiny introns.</title>
        <authorList>
            <person name="Slabodnick M."/>
            <person name="Ruby J.G."/>
            <person name="Reiff S.B."/>
            <person name="Swart E.C."/>
            <person name="Gosai S."/>
            <person name="Prabakaran S."/>
            <person name="Witkowska E."/>
            <person name="Larue G.E."/>
            <person name="Fisher S."/>
            <person name="Freeman R.M."/>
            <person name="Gunawardena J."/>
            <person name="Chu W."/>
            <person name="Stover N.A."/>
            <person name="Gregory B.D."/>
            <person name="Nowacki M."/>
            <person name="Derisi J."/>
            <person name="Roy S.W."/>
            <person name="Marshall W.F."/>
            <person name="Sood P."/>
        </authorList>
    </citation>
    <scope>NUCLEOTIDE SEQUENCE [LARGE SCALE GENOMIC DNA]</scope>
    <source>
        <strain evidence="2">WM001</strain>
    </source>
</reference>
<dbReference type="EMBL" id="MPUH01000314">
    <property type="protein sequence ID" value="OMJ83157.1"/>
    <property type="molecule type" value="Genomic_DNA"/>
</dbReference>
<name>A0A1R2C2E2_9CILI</name>
<evidence type="ECO:0000313" key="2">
    <source>
        <dbReference type="EMBL" id="OMJ83157.1"/>
    </source>
</evidence>
<feature type="region of interest" description="Disordered" evidence="1">
    <location>
        <begin position="58"/>
        <end position="82"/>
    </location>
</feature>
<keyword evidence="3" id="KW-1185">Reference proteome</keyword>
<organism evidence="2 3">
    <name type="scientific">Stentor coeruleus</name>
    <dbReference type="NCBI Taxonomy" id="5963"/>
    <lineage>
        <taxon>Eukaryota</taxon>
        <taxon>Sar</taxon>
        <taxon>Alveolata</taxon>
        <taxon>Ciliophora</taxon>
        <taxon>Postciliodesmatophora</taxon>
        <taxon>Heterotrichea</taxon>
        <taxon>Heterotrichida</taxon>
        <taxon>Stentoridae</taxon>
        <taxon>Stentor</taxon>
    </lineage>
</organism>
<protein>
    <submittedName>
        <fullName evidence="2">Uncharacterized protein</fullName>
    </submittedName>
</protein>
<dbReference type="AlphaFoldDB" id="A0A1R2C2E2"/>
<evidence type="ECO:0000313" key="3">
    <source>
        <dbReference type="Proteomes" id="UP000187209"/>
    </source>
</evidence>
<proteinExistence type="predicted"/>
<gene>
    <name evidence="2" type="ORF">SteCoe_16011</name>
</gene>
<dbReference type="Proteomes" id="UP000187209">
    <property type="component" value="Unassembled WGS sequence"/>
</dbReference>